<dbReference type="PANTHER" id="PTHR12894">
    <property type="entry name" value="CNH DOMAIN CONTAINING"/>
    <property type="match status" value="1"/>
</dbReference>
<feature type="region of interest" description="Disordered" evidence="1">
    <location>
        <begin position="46"/>
        <end position="82"/>
    </location>
</feature>
<organism evidence="2 3">
    <name type="scientific">Ceraceosorus bombacis</name>
    <dbReference type="NCBI Taxonomy" id="401625"/>
    <lineage>
        <taxon>Eukaryota</taxon>
        <taxon>Fungi</taxon>
        <taxon>Dikarya</taxon>
        <taxon>Basidiomycota</taxon>
        <taxon>Ustilaginomycotina</taxon>
        <taxon>Exobasidiomycetes</taxon>
        <taxon>Ceraceosorales</taxon>
        <taxon>Ceraceosoraceae</taxon>
        <taxon>Ceraceosorus</taxon>
    </lineage>
</organism>
<accession>A0A0P1BPT0</accession>
<dbReference type="GO" id="GO:0006914">
    <property type="term" value="P:autophagy"/>
    <property type="evidence" value="ECO:0007669"/>
    <property type="project" value="TreeGrafter"/>
</dbReference>
<evidence type="ECO:0000313" key="3">
    <source>
        <dbReference type="Proteomes" id="UP000054845"/>
    </source>
</evidence>
<dbReference type="AlphaFoldDB" id="A0A0P1BPT0"/>
<keyword evidence="3" id="KW-1185">Reference proteome</keyword>
<dbReference type="GO" id="GO:0034058">
    <property type="term" value="P:endosomal vesicle fusion"/>
    <property type="evidence" value="ECO:0007669"/>
    <property type="project" value="TreeGrafter"/>
</dbReference>
<dbReference type="GO" id="GO:0016020">
    <property type="term" value="C:membrane"/>
    <property type="evidence" value="ECO:0007669"/>
    <property type="project" value="TreeGrafter"/>
</dbReference>
<feature type="compositionally biased region" description="Basic and acidic residues" evidence="1">
    <location>
        <begin position="221"/>
        <end position="246"/>
    </location>
</feature>
<feature type="compositionally biased region" description="Polar residues" evidence="1">
    <location>
        <begin position="183"/>
        <end position="202"/>
    </location>
</feature>
<name>A0A0P1BPT0_9BASI</name>
<feature type="compositionally biased region" description="Low complexity" evidence="1">
    <location>
        <begin position="57"/>
        <end position="69"/>
    </location>
</feature>
<feature type="region of interest" description="Disordered" evidence="1">
    <location>
        <begin position="176"/>
        <end position="257"/>
    </location>
</feature>
<sequence length="257" mass="27333">MHEAYDLLPLLGSQHAASALLAHAGKLYIGTPTGQLAVYSLPTHVDSKGEAEDDAPSSSSASTQTNLSGSGSGSEPKKQSQEARLELLETKQVGKKAVEMIGMVKECGMLLLLTESTVYTLELPLQANNEPKAIASTKGALTFAIDTSVQRLPARQAQARAQARPMSLYNPNTLGRAFRPDAGTSSSTATPYATLRGSSSHADGSRQVASVRAAGGTLRAGARDMEALIREKQDRKERAREEKSTENDENVLHSQTD</sequence>
<dbReference type="Proteomes" id="UP000054845">
    <property type="component" value="Unassembled WGS sequence"/>
</dbReference>
<reference evidence="2 3" key="1">
    <citation type="submission" date="2014-09" db="EMBL/GenBank/DDBJ databases">
        <authorList>
            <person name="Magalhaes I.L.F."/>
            <person name="Oliveira U."/>
            <person name="Santos F.R."/>
            <person name="Vidigal T.H.D.A."/>
            <person name="Brescovit A.D."/>
            <person name="Santos A.J."/>
        </authorList>
    </citation>
    <scope>NUCLEOTIDE SEQUENCE [LARGE SCALE GENOMIC DNA]</scope>
</reference>
<proteinExistence type="predicted"/>
<dbReference type="PANTHER" id="PTHR12894:SF27">
    <property type="entry name" value="TRANSFORMING GROWTH FACTOR-BETA RECEPTOR-ASSOCIATED PROTEIN 1"/>
    <property type="match status" value="1"/>
</dbReference>
<dbReference type="GO" id="GO:0005737">
    <property type="term" value="C:cytoplasm"/>
    <property type="evidence" value="ECO:0007669"/>
    <property type="project" value="TreeGrafter"/>
</dbReference>
<dbReference type="STRING" id="401625.A0A0P1BPT0"/>
<evidence type="ECO:0000256" key="1">
    <source>
        <dbReference type="SAM" id="MobiDB-lite"/>
    </source>
</evidence>
<protein>
    <submittedName>
        <fullName evidence="2">CNH DOMAIN CONTAINING</fullName>
    </submittedName>
</protein>
<dbReference type="InterPro" id="IPR032914">
    <property type="entry name" value="Vam6/VPS39/TRAP1"/>
</dbReference>
<dbReference type="EMBL" id="CCYA01000270">
    <property type="protein sequence ID" value="CEH18446.1"/>
    <property type="molecule type" value="Genomic_DNA"/>
</dbReference>
<evidence type="ECO:0000313" key="2">
    <source>
        <dbReference type="EMBL" id="CEH18446.1"/>
    </source>
</evidence>